<accession>V6TNV7</accession>
<dbReference type="AlphaFoldDB" id="V6TNV7"/>
<name>V6TNV7_GIAIN</name>
<comment type="caution">
    <text evidence="2">The sequence shown here is derived from an EMBL/GenBank/DDBJ whole genome shotgun (WGS) entry which is preliminary data.</text>
</comment>
<reference evidence="3" key="1">
    <citation type="submission" date="2012-02" db="EMBL/GenBank/DDBJ databases">
        <title>Genome sequencing of Giardia lamblia Genotypes A2 and B isolates (DH and GS) and comparative analysis with the genomes of Genotypes A1 and E (WB and Pig).</title>
        <authorList>
            <person name="Adam R."/>
            <person name="Dahlstrom E."/>
            <person name="Martens C."/>
            <person name="Bruno D."/>
            <person name="Barbian K."/>
            <person name="Porcella S.F."/>
            <person name="Nash T."/>
        </authorList>
    </citation>
    <scope>NUCLEOTIDE SEQUENCE</scope>
    <source>
        <strain evidence="3">GS</strain>
    </source>
</reference>
<dbReference type="EMBL" id="AHHH01000346">
    <property type="protein sequence ID" value="ESU40052.1"/>
    <property type="molecule type" value="Genomic_DNA"/>
</dbReference>
<dbReference type="Gene3D" id="3.40.50.300">
    <property type="entry name" value="P-loop containing nucleotide triphosphate hydrolases"/>
    <property type="match status" value="1"/>
</dbReference>
<dbReference type="VEuPathDB" id="GiardiaDB:DHA2_153479"/>
<dbReference type="InterPro" id="IPR027417">
    <property type="entry name" value="P-loop_NTPase"/>
</dbReference>
<dbReference type="SUPFAM" id="SSF52540">
    <property type="entry name" value="P-loop containing nucleoside triphosphate hydrolases"/>
    <property type="match status" value="1"/>
</dbReference>
<dbReference type="VEuPathDB" id="GiardiaDB:QR46_4882"/>
<evidence type="ECO:0000313" key="2">
    <source>
        <dbReference type="EMBL" id="ESU40052.1"/>
    </source>
</evidence>
<evidence type="ECO:0000259" key="1">
    <source>
        <dbReference type="Pfam" id="PF00270"/>
    </source>
</evidence>
<gene>
    <name evidence="2" type="ORF">GSB_152698</name>
</gene>
<dbReference type="GO" id="GO:0003676">
    <property type="term" value="F:nucleic acid binding"/>
    <property type="evidence" value="ECO:0007669"/>
    <property type="project" value="InterPro"/>
</dbReference>
<protein>
    <submittedName>
        <fullName evidence="2">Ankyrin repeat protein</fullName>
    </submittedName>
</protein>
<organism evidence="2 3">
    <name type="scientific">Giardia intestinalis</name>
    <name type="common">Giardia lamblia</name>
    <dbReference type="NCBI Taxonomy" id="5741"/>
    <lineage>
        <taxon>Eukaryota</taxon>
        <taxon>Metamonada</taxon>
        <taxon>Diplomonadida</taxon>
        <taxon>Hexamitidae</taxon>
        <taxon>Giardiinae</taxon>
        <taxon>Giardia</taxon>
    </lineage>
</organism>
<dbReference type="Pfam" id="PF00270">
    <property type="entry name" value="DEAD"/>
    <property type="match status" value="1"/>
</dbReference>
<sequence>VWFNGATSEKADDIRRAVCGTMANNVFIASATGSGKTLSVILPLALEAFAGLDFVALFVVPTTHLLAQTHRLLLRLFHDVPSVQVLQAMDCLSATLYEDPALL</sequence>
<proteinExistence type="predicted"/>
<feature type="domain" description="DEAD/DEAH-box helicase" evidence="1">
    <location>
        <begin position="23"/>
        <end position="81"/>
    </location>
</feature>
<dbReference type="VEuPathDB" id="GiardiaDB:GL50803_00113655"/>
<evidence type="ECO:0000313" key="3">
    <source>
        <dbReference type="Proteomes" id="UP000018040"/>
    </source>
</evidence>
<dbReference type="GO" id="GO:0005524">
    <property type="term" value="F:ATP binding"/>
    <property type="evidence" value="ECO:0007669"/>
    <property type="project" value="InterPro"/>
</dbReference>
<dbReference type="InterPro" id="IPR011545">
    <property type="entry name" value="DEAD/DEAH_box_helicase_dom"/>
</dbReference>
<dbReference type="Proteomes" id="UP000018040">
    <property type="component" value="Unassembled WGS sequence"/>
</dbReference>
<feature type="non-terminal residue" evidence="2">
    <location>
        <position position="1"/>
    </location>
</feature>
<reference evidence="2 3" key="2">
    <citation type="journal article" date="2013" name="Genome Biol. Evol.">
        <title>Genome sequencing of Giardia lamblia genotypes A2 and B isolates (DH and GS) and comparative analysis with the genomes of genotypes A1 and E (WB and Pig).</title>
        <authorList>
            <person name="Adam R.D."/>
            <person name="Dahlstrom E.W."/>
            <person name="Martens C.A."/>
            <person name="Bruno D.P."/>
            <person name="Barbian K.D."/>
            <person name="Ricklefs S.M."/>
            <person name="Hernandez M.M."/>
            <person name="Narla N.P."/>
            <person name="Patel R.B."/>
            <person name="Porcella S.F."/>
            <person name="Nash T.E."/>
        </authorList>
    </citation>
    <scope>NUCLEOTIDE SEQUENCE [LARGE SCALE GENOMIC DNA]</scope>
    <source>
        <strain evidence="2 3">GS</strain>
    </source>
</reference>